<keyword evidence="3" id="KW-1185">Reference proteome</keyword>
<evidence type="ECO:0000313" key="2">
    <source>
        <dbReference type="EMBL" id="KAE8695022.1"/>
    </source>
</evidence>
<feature type="domain" description="FAD dependent oxidoreductase" evidence="1">
    <location>
        <begin position="51"/>
        <end position="122"/>
    </location>
</feature>
<reference evidence="2" key="1">
    <citation type="submission" date="2019-09" db="EMBL/GenBank/DDBJ databases">
        <title>Draft genome information of white flower Hibiscus syriacus.</title>
        <authorList>
            <person name="Kim Y.-M."/>
        </authorList>
    </citation>
    <scope>NUCLEOTIDE SEQUENCE [LARGE SCALE GENOMIC DNA]</scope>
    <source>
        <strain evidence="2">YM2019G1</strain>
    </source>
</reference>
<accession>A0A6A2ZV40</accession>
<dbReference type="InterPro" id="IPR006076">
    <property type="entry name" value="FAD-dep_OxRdtase"/>
</dbReference>
<organism evidence="2 3">
    <name type="scientific">Hibiscus syriacus</name>
    <name type="common">Rose of Sharon</name>
    <dbReference type="NCBI Taxonomy" id="106335"/>
    <lineage>
        <taxon>Eukaryota</taxon>
        <taxon>Viridiplantae</taxon>
        <taxon>Streptophyta</taxon>
        <taxon>Embryophyta</taxon>
        <taxon>Tracheophyta</taxon>
        <taxon>Spermatophyta</taxon>
        <taxon>Magnoliopsida</taxon>
        <taxon>eudicotyledons</taxon>
        <taxon>Gunneridae</taxon>
        <taxon>Pentapetalae</taxon>
        <taxon>rosids</taxon>
        <taxon>malvids</taxon>
        <taxon>Malvales</taxon>
        <taxon>Malvaceae</taxon>
        <taxon>Malvoideae</taxon>
        <taxon>Hibiscus</taxon>
    </lineage>
</organism>
<dbReference type="EMBL" id="VEPZ02001096">
    <property type="protein sequence ID" value="KAE8695022.1"/>
    <property type="molecule type" value="Genomic_DNA"/>
</dbReference>
<protein>
    <recommendedName>
        <fullName evidence="1">FAD dependent oxidoreductase domain-containing protein</fullName>
    </recommendedName>
</protein>
<name>A0A6A2ZV40_HIBSY</name>
<sequence length="308" mass="32477">MTVTFSSATLSPAGLFLRPSHYHPKFSTSIRCCSSLPQSMDDRQQPQATKRVVVCGGGVIGVYTAYFLAKKGAAVTLVEISSVGCAASGKAGGFLALDWCDGGPVESLAWASFNLHRLLSEGLNGPESTLLNTAVKKYGAEVVIGKVDEVRVEEGRVESVVLEGERVIELESVVLALGPWTGKFDMLASMFRVYGEVYICGMSSEEGVPDDPEQIGNPVSIVMLKRVAKNVSSHLTEGEARVKAEQACFFLCTDSLPVIGELPGVKGCYVATGHSCRGILNGPATGAAVAALVVDGRATIVDLTRLSC</sequence>
<evidence type="ECO:0000259" key="1">
    <source>
        <dbReference type="Pfam" id="PF01266"/>
    </source>
</evidence>
<dbReference type="Pfam" id="PF01266">
    <property type="entry name" value="DAO"/>
    <property type="match status" value="2"/>
</dbReference>
<dbReference type="AlphaFoldDB" id="A0A6A2ZV40"/>
<evidence type="ECO:0000313" key="3">
    <source>
        <dbReference type="Proteomes" id="UP000436088"/>
    </source>
</evidence>
<dbReference type="GO" id="GO:0005737">
    <property type="term" value="C:cytoplasm"/>
    <property type="evidence" value="ECO:0007669"/>
    <property type="project" value="TreeGrafter"/>
</dbReference>
<gene>
    <name evidence="2" type="ORF">F3Y22_tig00110745pilonHSYRG00004</name>
</gene>
<proteinExistence type="predicted"/>
<feature type="domain" description="FAD dependent oxidoreductase" evidence="1">
    <location>
        <begin position="195"/>
        <end position="292"/>
    </location>
</feature>
<dbReference type="Gene3D" id="3.50.50.60">
    <property type="entry name" value="FAD/NAD(P)-binding domain"/>
    <property type="match status" value="2"/>
</dbReference>
<dbReference type="PANTHER" id="PTHR13847:SF150">
    <property type="entry name" value="OXIDOREDUCTASE TDA3-RELATED"/>
    <property type="match status" value="1"/>
</dbReference>
<dbReference type="InterPro" id="IPR036188">
    <property type="entry name" value="FAD/NAD-bd_sf"/>
</dbReference>
<dbReference type="SUPFAM" id="SSF51905">
    <property type="entry name" value="FAD/NAD(P)-binding domain"/>
    <property type="match status" value="1"/>
</dbReference>
<comment type="caution">
    <text evidence="2">The sequence shown here is derived from an EMBL/GenBank/DDBJ whole genome shotgun (WGS) entry which is preliminary data.</text>
</comment>
<dbReference type="Proteomes" id="UP000436088">
    <property type="component" value="Unassembled WGS sequence"/>
</dbReference>
<dbReference type="PANTHER" id="PTHR13847">
    <property type="entry name" value="SARCOSINE DEHYDROGENASE-RELATED"/>
    <property type="match status" value="1"/>
</dbReference>